<dbReference type="InterPro" id="IPR001509">
    <property type="entry name" value="Epimerase_deHydtase"/>
</dbReference>
<dbReference type="SUPFAM" id="SSF51735">
    <property type="entry name" value="NAD(P)-binding Rossmann-fold domains"/>
    <property type="match status" value="1"/>
</dbReference>
<dbReference type="EMBL" id="JAGHQM010000146">
    <property type="protein sequence ID" value="KAH0565030.1"/>
    <property type="molecule type" value="Genomic_DNA"/>
</dbReference>
<proteinExistence type="predicted"/>
<comment type="subcellular location">
    <subcellularLocation>
        <location evidence="1">Membrane</location>
    </subcellularLocation>
</comment>
<dbReference type="Gene3D" id="3.40.50.720">
    <property type="entry name" value="NAD(P)-binding Rossmann-like Domain"/>
    <property type="match status" value="1"/>
</dbReference>
<dbReference type="Proteomes" id="UP000750711">
    <property type="component" value="Unassembled WGS sequence"/>
</dbReference>
<dbReference type="AlphaFoldDB" id="A0A9P8LFV2"/>
<protein>
    <recommendedName>
        <fullName evidence="2">NAD-dependent epimerase/dehydratase domain-containing protein</fullName>
    </recommendedName>
</protein>
<gene>
    <name evidence="3" type="ORF">GP486_001582</name>
</gene>
<sequence length="246" mass="26529">MHLILTGATGLVGSAVLSHMLSLPAGQIDRISILTRRPVPMAEGHQHINVIMHSDFSDYPQQLLEQLKGADGCVWAIGTPISMVDSEEYVRITVDYPVAAAKAFSTLSDSFKFVYVSSDSATDKPGTFAPRFAPIKARAESSILSLPSTYPSLRPFVLRPGFVDASPQPTLASFIPSRPEPLLKKLIPVLGPVYRTLYPGGTAPTPELGKILCELVMGNGERIKGDDIEGDGRIVGNRAMRRMAGL</sequence>
<evidence type="ECO:0000259" key="2">
    <source>
        <dbReference type="Pfam" id="PF01370"/>
    </source>
</evidence>
<organism evidence="3 4">
    <name type="scientific">Trichoglossum hirsutum</name>
    <dbReference type="NCBI Taxonomy" id="265104"/>
    <lineage>
        <taxon>Eukaryota</taxon>
        <taxon>Fungi</taxon>
        <taxon>Dikarya</taxon>
        <taxon>Ascomycota</taxon>
        <taxon>Pezizomycotina</taxon>
        <taxon>Geoglossomycetes</taxon>
        <taxon>Geoglossales</taxon>
        <taxon>Geoglossaceae</taxon>
        <taxon>Trichoglossum</taxon>
    </lineage>
</organism>
<dbReference type="PANTHER" id="PTHR14097">
    <property type="entry name" value="OXIDOREDUCTASE HTATIP2"/>
    <property type="match status" value="1"/>
</dbReference>
<dbReference type="GO" id="GO:0016020">
    <property type="term" value="C:membrane"/>
    <property type="evidence" value="ECO:0007669"/>
    <property type="project" value="UniProtKB-SubCell"/>
</dbReference>
<dbReference type="Pfam" id="PF01370">
    <property type="entry name" value="Epimerase"/>
    <property type="match status" value="1"/>
</dbReference>
<evidence type="ECO:0000256" key="1">
    <source>
        <dbReference type="ARBA" id="ARBA00004370"/>
    </source>
</evidence>
<reference evidence="3" key="1">
    <citation type="submission" date="2021-03" db="EMBL/GenBank/DDBJ databases">
        <title>Comparative genomics and phylogenomic investigation of the class Geoglossomycetes provide insights into ecological specialization and systematics.</title>
        <authorList>
            <person name="Melie T."/>
            <person name="Pirro S."/>
            <person name="Miller A.N."/>
            <person name="Quandt A."/>
        </authorList>
    </citation>
    <scope>NUCLEOTIDE SEQUENCE</scope>
    <source>
        <strain evidence="3">CAQ_001_2017</strain>
    </source>
</reference>
<evidence type="ECO:0000313" key="4">
    <source>
        <dbReference type="Proteomes" id="UP000750711"/>
    </source>
</evidence>
<evidence type="ECO:0000313" key="3">
    <source>
        <dbReference type="EMBL" id="KAH0565030.1"/>
    </source>
</evidence>
<dbReference type="InterPro" id="IPR036291">
    <property type="entry name" value="NAD(P)-bd_dom_sf"/>
</dbReference>
<feature type="domain" description="NAD-dependent epimerase/dehydratase" evidence="2">
    <location>
        <begin position="4"/>
        <end position="127"/>
    </location>
</feature>
<comment type="caution">
    <text evidence="3">The sequence shown here is derived from an EMBL/GenBank/DDBJ whole genome shotgun (WGS) entry which is preliminary data.</text>
</comment>
<name>A0A9P8LFV2_9PEZI</name>
<keyword evidence="4" id="KW-1185">Reference proteome</keyword>
<dbReference type="PANTHER" id="PTHR14097:SF8">
    <property type="entry name" value="NAD(P)-BINDING DOMAIN-CONTAINING PROTEIN"/>
    <property type="match status" value="1"/>
</dbReference>
<accession>A0A9P8LFV2</accession>